<dbReference type="PANTHER" id="PTHR42932:SF1">
    <property type="entry name" value="GENERAL STRESS PROTEIN 20U"/>
    <property type="match status" value="1"/>
</dbReference>
<keyword evidence="4" id="KW-1185">Reference proteome</keyword>
<dbReference type="OrthoDB" id="9797023at2"/>
<dbReference type="AlphaFoldDB" id="A0A4V2NI64"/>
<proteinExistence type="inferred from homology"/>
<dbReference type="PIRSF" id="PIRSF005900">
    <property type="entry name" value="Dps"/>
    <property type="match status" value="1"/>
</dbReference>
<protein>
    <recommendedName>
        <fullName evidence="2">Ferritin/DPS domain-containing protein</fullName>
    </recommendedName>
</protein>
<evidence type="ECO:0000313" key="3">
    <source>
        <dbReference type="EMBL" id="TCG11608.1"/>
    </source>
</evidence>
<feature type="domain" description="Ferritin/DPS" evidence="2">
    <location>
        <begin position="3"/>
        <end position="132"/>
    </location>
</feature>
<dbReference type="SUPFAM" id="SSF47240">
    <property type="entry name" value="Ferritin-like"/>
    <property type="match status" value="1"/>
</dbReference>
<organism evidence="3 4">
    <name type="scientific">Mycoplasma todarodis</name>
    <dbReference type="NCBI Taxonomy" id="1937191"/>
    <lineage>
        <taxon>Bacteria</taxon>
        <taxon>Bacillati</taxon>
        <taxon>Mycoplasmatota</taxon>
        <taxon>Mollicutes</taxon>
        <taxon>Mycoplasmataceae</taxon>
        <taxon>Mycoplasma</taxon>
    </lineage>
</organism>
<dbReference type="Gene3D" id="1.20.1260.10">
    <property type="match status" value="1"/>
</dbReference>
<sequence length="135" mass="15932">MQKILANLTIYRSNIQTIHWKMRGCNFMSIHKLTDKMYLEINEFIDRVVEKYIQKDITINTTLKHFMEVATIKEETGQDIETKEGIKKLIQDGEVILSQAEKAYDSIEELGTMDLILDDLRDYLEKTLWLLKKSM</sequence>
<evidence type="ECO:0000313" key="4">
    <source>
        <dbReference type="Proteomes" id="UP000291072"/>
    </source>
</evidence>
<comment type="similarity">
    <text evidence="1">Belongs to the Dps family.</text>
</comment>
<dbReference type="Pfam" id="PF00210">
    <property type="entry name" value="Ferritin"/>
    <property type="match status" value="1"/>
</dbReference>
<dbReference type="GO" id="GO:0008199">
    <property type="term" value="F:ferric iron binding"/>
    <property type="evidence" value="ECO:0007669"/>
    <property type="project" value="InterPro"/>
</dbReference>
<evidence type="ECO:0000256" key="1">
    <source>
        <dbReference type="ARBA" id="ARBA00009497"/>
    </source>
</evidence>
<dbReference type="InterPro" id="IPR009078">
    <property type="entry name" value="Ferritin-like_SF"/>
</dbReference>
<evidence type="ECO:0000259" key="2">
    <source>
        <dbReference type="Pfam" id="PF00210"/>
    </source>
</evidence>
<name>A0A4V2NI64_9MOLU</name>
<accession>A0A4V2NI64</accession>
<dbReference type="EMBL" id="PSZP01000005">
    <property type="protein sequence ID" value="TCG11608.1"/>
    <property type="molecule type" value="Genomic_DNA"/>
</dbReference>
<reference evidence="3 4" key="1">
    <citation type="submission" date="2018-02" db="EMBL/GenBank/DDBJ databases">
        <title>Mycoplasma marinum and Mycoplasma todarodis sp. nov., moderately halophilic and psychrotolerant mycoplasmas isolated from cephalopods.</title>
        <authorList>
            <person name="Viver T."/>
        </authorList>
    </citation>
    <scope>NUCLEOTIDE SEQUENCE [LARGE SCALE GENOMIC DNA]</scope>
    <source>
        <strain evidence="3 4">5H</strain>
    </source>
</reference>
<dbReference type="InterPro" id="IPR008331">
    <property type="entry name" value="Ferritin_DPS_dom"/>
</dbReference>
<dbReference type="RefSeq" id="WP_131613271.1">
    <property type="nucleotide sequence ID" value="NZ_PSZP01000005.1"/>
</dbReference>
<dbReference type="InterPro" id="IPR012347">
    <property type="entry name" value="Ferritin-like"/>
</dbReference>
<dbReference type="Proteomes" id="UP000291072">
    <property type="component" value="Unassembled WGS sequence"/>
</dbReference>
<dbReference type="PANTHER" id="PTHR42932">
    <property type="entry name" value="GENERAL STRESS PROTEIN 20U"/>
    <property type="match status" value="1"/>
</dbReference>
<comment type="caution">
    <text evidence="3">The sequence shown here is derived from an EMBL/GenBank/DDBJ whole genome shotgun (WGS) entry which is preliminary data.</text>
</comment>
<dbReference type="InterPro" id="IPR002177">
    <property type="entry name" value="DPS_DNA-bd"/>
</dbReference>
<gene>
    <name evidence="3" type="ORF">C4B25_01355</name>
</gene>